<protein>
    <submittedName>
        <fullName evidence="1 3">Pentatricopeptide repeat-containing protein 2</fullName>
    </submittedName>
</protein>
<accession>A0A2S2R467</accession>
<proteinExistence type="predicted"/>
<reference evidence="3" key="2">
    <citation type="submission" date="2025-04" db="UniProtKB">
        <authorList>
            <consortium name="RefSeq"/>
        </authorList>
    </citation>
    <scope>IDENTIFICATION</scope>
    <source>
        <tissue evidence="3">Whole body</tissue>
    </source>
</reference>
<dbReference type="RefSeq" id="XP_025417125.1">
    <property type="nucleotide sequence ID" value="XM_025561340.1"/>
</dbReference>
<dbReference type="Gene3D" id="1.25.40.10">
    <property type="entry name" value="Tetratricopeptide repeat domain"/>
    <property type="match status" value="1"/>
</dbReference>
<dbReference type="OrthoDB" id="6073372at2759"/>
<dbReference type="GO" id="GO:0005739">
    <property type="term" value="C:mitochondrion"/>
    <property type="evidence" value="ECO:0007669"/>
    <property type="project" value="InterPro"/>
</dbReference>
<dbReference type="PANTHER" id="PTHR14700:SF0">
    <property type="entry name" value="PENTATRICOPEPTIDE REPEAT-CONTAINING PROTEIN 2, MITOCHONDRIAL"/>
    <property type="match status" value="1"/>
</dbReference>
<dbReference type="Proteomes" id="UP000694846">
    <property type="component" value="Unplaced"/>
</dbReference>
<sequence length="391" mass="45040">MFSKSLVNLCRQGLKSTITIQNILCKRNIYDGAAIGLDKYEFFREKVDNQFSDADKQLFRERMSSFADPQSTSLIFTEDLKQIVHMIRDDEKDLLLLEQMIKKYNKQNQGLRFGNFTFGPVVMRMYYFLNKADTALKMFNDPEMDGFFNNLSSYQILMDLLFKNEKFDQILDVYKTIQEKQLQIAKFPKGVMMLVFGACYKLNTTESFEYACKLWNDQQEAGHSPIRKTITFFAANAINQNSPHIALEVITSVRNQTYVTLRNLKVVALCDLGRIEDALPLLRSVLSVDQPLSGGPITKQTYCRDVINIVKSAAEKLNNKEISVELERIINQLEELGMISETTLDSVLCSEVKMVQKPDQYNRDSTVSASYQSGRPYKKREFRRPGINDLL</sequence>
<organism evidence="1">
    <name type="scientific">Sipha flava</name>
    <name type="common">yellow sugarcane aphid</name>
    <dbReference type="NCBI Taxonomy" id="143950"/>
    <lineage>
        <taxon>Eukaryota</taxon>
        <taxon>Metazoa</taxon>
        <taxon>Ecdysozoa</taxon>
        <taxon>Arthropoda</taxon>
        <taxon>Hexapoda</taxon>
        <taxon>Insecta</taxon>
        <taxon>Pterygota</taxon>
        <taxon>Neoptera</taxon>
        <taxon>Paraneoptera</taxon>
        <taxon>Hemiptera</taxon>
        <taxon>Sternorrhyncha</taxon>
        <taxon>Aphidomorpha</taxon>
        <taxon>Aphidoidea</taxon>
        <taxon>Aphididae</taxon>
        <taxon>Sipha</taxon>
    </lineage>
</organism>
<dbReference type="InterPro" id="IPR011990">
    <property type="entry name" value="TPR-like_helical_dom_sf"/>
</dbReference>
<gene>
    <name evidence="1" type="primary">ptcd2</name>
    <name evidence="3" type="synonym">LOC112688239</name>
    <name evidence="1" type="ORF">g.102099</name>
</gene>
<reference evidence="1" key="1">
    <citation type="submission" date="2018-04" db="EMBL/GenBank/DDBJ databases">
        <title>Transcriptome assembly of Sipha flava.</title>
        <authorList>
            <person name="Scully E.D."/>
            <person name="Geib S.M."/>
            <person name="Palmer N.A."/>
            <person name="Koch K."/>
            <person name="Bradshaw J."/>
            <person name="Heng-Moss T."/>
            <person name="Sarath G."/>
        </authorList>
    </citation>
    <scope>NUCLEOTIDE SEQUENCE</scope>
</reference>
<dbReference type="GO" id="GO:0003723">
    <property type="term" value="F:RNA binding"/>
    <property type="evidence" value="ECO:0007669"/>
    <property type="project" value="TreeGrafter"/>
</dbReference>
<evidence type="ECO:0000313" key="3">
    <source>
        <dbReference type="RefSeq" id="XP_025417125.1"/>
    </source>
</evidence>
<evidence type="ECO:0000313" key="1">
    <source>
        <dbReference type="EMBL" id="MBY84758.1"/>
    </source>
</evidence>
<dbReference type="GO" id="GO:0007005">
    <property type="term" value="P:mitochondrion organization"/>
    <property type="evidence" value="ECO:0007669"/>
    <property type="project" value="TreeGrafter"/>
</dbReference>
<keyword evidence="2" id="KW-1185">Reference proteome</keyword>
<evidence type="ECO:0000313" key="2">
    <source>
        <dbReference type="Proteomes" id="UP000694846"/>
    </source>
</evidence>
<dbReference type="AlphaFoldDB" id="A0A2S2R467"/>
<dbReference type="GO" id="GO:0050684">
    <property type="term" value="P:regulation of mRNA processing"/>
    <property type="evidence" value="ECO:0007669"/>
    <property type="project" value="InterPro"/>
</dbReference>
<name>A0A2S2R467_9HEMI</name>
<dbReference type="InterPro" id="IPR034629">
    <property type="entry name" value="PTCD2"/>
</dbReference>
<dbReference type="EMBL" id="GGMS01015555">
    <property type="protein sequence ID" value="MBY84758.1"/>
    <property type="molecule type" value="Transcribed_RNA"/>
</dbReference>
<dbReference type="PANTHER" id="PTHR14700">
    <property type="entry name" value="PENTATRICOPEPTIDE REPEAT-CONTAINING PROTEIN 2, MITOCHONDRIAL"/>
    <property type="match status" value="1"/>
</dbReference>